<accession>A0ABS8K7E0</accession>
<gene>
    <name evidence="2" type="ORF">LJ655_00940</name>
</gene>
<protein>
    <submittedName>
        <fullName evidence="2">GPW/gp25 family protein</fullName>
    </submittedName>
</protein>
<dbReference type="EMBL" id="JAJITC010000001">
    <property type="protein sequence ID" value="MCC8400469.1"/>
    <property type="molecule type" value="Genomic_DNA"/>
</dbReference>
<name>A0ABS8K7E0_9BURK</name>
<evidence type="ECO:0000313" key="2">
    <source>
        <dbReference type="EMBL" id="MCC8400469.1"/>
    </source>
</evidence>
<proteinExistence type="predicted"/>
<dbReference type="RefSeq" id="WP_230559386.1">
    <property type="nucleotide sequence ID" value="NZ_JAJITC010000001.1"/>
</dbReference>
<sequence length="133" mass="15290">MDMPAQVLGVGWEFPVALKDERIRVARYEECVRQSIFLILSTAKGERVMRPDFGCGLHDLVFNVNGPSTQGMAEFHVREALEKWEPRIDVMQVHASGAGGYGEQLQIEIDYRVRLTDNRFNLVYPFYLDRPLT</sequence>
<dbReference type="Pfam" id="PF04965">
    <property type="entry name" value="GPW_gp25"/>
    <property type="match status" value="1"/>
</dbReference>
<reference evidence="2 3" key="1">
    <citation type="submission" date="2021-11" db="EMBL/GenBank/DDBJ databases">
        <authorList>
            <person name="Oh E.-T."/>
            <person name="Kim S.-B."/>
        </authorList>
    </citation>
    <scope>NUCLEOTIDE SEQUENCE [LARGE SCALE GENOMIC DNA]</scope>
    <source>
        <strain evidence="2 3">MMS20-SJTN17</strain>
    </source>
</reference>
<dbReference type="Proteomes" id="UP001430614">
    <property type="component" value="Unassembled WGS sequence"/>
</dbReference>
<organism evidence="2 3">
    <name type="scientific">Paraburkholderia translucens</name>
    <dbReference type="NCBI Taxonomy" id="2886945"/>
    <lineage>
        <taxon>Bacteria</taxon>
        <taxon>Pseudomonadati</taxon>
        <taxon>Pseudomonadota</taxon>
        <taxon>Betaproteobacteria</taxon>
        <taxon>Burkholderiales</taxon>
        <taxon>Burkholderiaceae</taxon>
        <taxon>Paraburkholderia</taxon>
    </lineage>
</organism>
<evidence type="ECO:0000259" key="1">
    <source>
        <dbReference type="Pfam" id="PF04965"/>
    </source>
</evidence>
<dbReference type="Gene3D" id="3.10.450.40">
    <property type="match status" value="1"/>
</dbReference>
<dbReference type="SUPFAM" id="SSF160719">
    <property type="entry name" value="gpW/gp25-like"/>
    <property type="match status" value="1"/>
</dbReference>
<evidence type="ECO:0000313" key="3">
    <source>
        <dbReference type="Proteomes" id="UP001430614"/>
    </source>
</evidence>
<comment type="caution">
    <text evidence="2">The sequence shown here is derived from an EMBL/GenBank/DDBJ whole genome shotgun (WGS) entry which is preliminary data.</text>
</comment>
<dbReference type="InterPro" id="IPR007048">
    <property type="entry name" value="IraD/Gp25-like"/>
</dbReference>
<feature type="domain" description="IraD/Gp25-like" evidence="1">
    <location>
        <begin position="27"/>
        <end position="117"/>
    </location>
</feature>
<keyword evidence="3" id="KW-1185">Reference proteome</keyword>